<keyword evidence="2" id="KW-1185">Reference proteome</keyword>
<name>A0ABU2PQX1_9ACTN</name>
<dbReference type="EMBL" id="JAVRFA010000002">
    <property type="protein sequence ID" value="MDT0393725.1"/>
    <property type="molecule type" value="Genomic_DNA"/>
</dbReference>
<dbReference type="Proteomes" id="UP001183881">
    <property type="component" value="Unassembled WGS sequence"/>
</dbReference>
<evidence type="ECO:0000313" key="2">
    <source>
        <dbReference type="Proteomes" id="UP001183881"/>
    </source>
</evidence>
<evidence type="ECO:0000313" key="1">
    <source>
        <dbReference type="EMBL" id="MDT0393725.1"/>
    </source>
</evidence>
<accession>A0ABU2PQX1</accession>
<reference evidence="2" key="1">
    <citation type="submission" date="2023-07" db="EMBL/GenBank/DDBJ databases">
        <title>30 novel species of actinomycetes from the DSMZ collection.</title>
        <authorList>
            <person name="Nouioui I."/>
        </authorList>
    </citation>
    <scope>NUCLEOTIDE SEQUENCE [LARGE SCALE GENOMIC DNA]</scope>
    <source>
        <strain evidence="2">DSM 41636</strain>
    </source>
</reference>
<evidence type="ECO:0008006" key="3">
    <source>
        <dbReference type="Google" id="ProtNLM"/>
    </source>
</evidence>
<dbReference type="RefSeq" id="WP_311641161.1">
    <property type="nucleotide sequence ID" value="NZ_JAVRFA010000002.1"/>
</dbReference>
<gene>
    <name evidence="1" type="ORF">RM705_03235</name>
</gene>
<proteinExistence type="predicted"/>
<organism evidence="1 2">
    <name type="scientific">Streptomyces edwardsiae</name>
    <dbReference type="NCBI Taxonomy" id="3075527"/>
    <lineage>
        <taxon>Bacteria</taxon>
        <taxon>Bacillati</taxon>
        <taxon>Actinomycetota</taxon>
        <taxon>Actinomycetes</taxon>
        <taxon>Kitasatosporales</taxon>
        <taxon>Streptomycetaceae</taxon>
        <taxon>Streptomyces</taxon>
    </lineage>
</organism>
<comment type="caution">
    <text evidence="1">The sequence shown here is derived from an EMBL/GenBank/DDBJ whole genome shotgun (WGS) entry which is preliminary data.</text>
</comment>
<protein>
    <recommendedName>
        <fullName evidence="3">Antitoxin MazE7</fullName>
    </recommendedName>
</protein>
<sequence length="81" mass="8596">MAKTQLGARVDEDVAELAKKRAADLGLSVGDYLARLVQDDTSGLRARAVDAAARFLAEHQAIFDSAEDAQRTETARGAHAA</sequence>